<evidence type="ECO:0000313" key="2">
    <source>
        <dbReference type="Proteomes" id="UP000245974"/>
    </source>
</evidence>
<evidence type="ECO:0000313" key="1">
    <source>
        <dbReference type="EMBL" id="SPL70102.1"/>
    </source>
</evidence>
<dbReference type="EMBL" id="OOGT01000042">
    <property type="protein sequence ID" value="SPL70102.1"/>
    <property type="molecule type" value="Genomic_DNA"/>
</dbReference>
<dbReference type="AlphaFoldDB" id="A0A2U3MXD9"/>
<accession>A0A2U3MXD9</accession>
<dbReference type="Proteomes" id="UP000245974">
    <property type="component" value="Unassembled WGS sequence"/>
</dbReference>
<sequence>MHRTLMLIMIFFPIGTFAQPVEISFKKQKLADGQIAQLCQKLPEECLNKRDWNWYKSQEQNNYYLISKLKLYQFDQNLKQLNAWNFSNYPQTQVARWSVDAESLDQEKVYIFPKLFPINEHDYSVAIIQEWSETYSGGGLLEEVADFIQIKERGDYQKVFFNIPFSLNRMIRACFSEEDYKRAGGQCHDEYALTSWIEYVKPMNWKVKYKYQTHISKASDSNQKTGNFIKTYLLNEKNNTVKLPESWSDE</sequence>
<keyword evidence="2" id="KW-1185">Reference proteome</keyword>
<gene>
    <name evidence="1" type="ORF">KPC_1280</name>
</gene>
<dbReference type="OrthoDB" id="8653499at2"/>
<reference evidence="2" key="1">
    <citation type="submission" date="2018-03" db="EMBL/GenBank/DDBJ databases">
        <authorList>
            <person name="Blom J."/>
        </authorList>
    </citation>
    <scope>NUCLEOTIDE SEQUENCE [LARGE SCALE GENOMIC DNA]</scope>
    <source>
        <strain evidence="2">KPC-SM-21</strain>
    </source>
</reference>
<name>A0A2U3MXD9_9GAMM</name>
<organism evidence="1 2">
    <name type="scientific">Acinetobacter stercoris</name>
    <dbReference type="NCBI Taxonomy" id="2126983"/>
    <lineage>
        <taxon>Bacteria</taxon>
        <taxon>Pseudomonadati</taxon>
        <taxon>Pseudomonadota</taxon>
        <taxon>Gammaproteobacteria</taxon>
        <taxon>Moraxellales</taxon>
        <taxon>Moraxellaceae</taxon>
        <taxon>Acinetobacter</taxon>
    </lineage>
</organism>
<protein>
    <submittedName>
        <fullName evidence="1">Uncharacterized protein</fullName>
    </submittedName>
</protein>
<dbReference type="InParanoid" id="A0A2U3MXD9"/>
<proteinExistence type="predicted"/>
<dbReference type="RefSeq" id="WP_146196626.1">
    <property type="nucleotide sequence ID" value="NZ_OOGT01000042.1"/>
</dbReference>